<protein>
    <submittedName>
        <fullName evidence="2">Uncharacterized protein</fullName>
    </submittedName>
</protein>
<dbReference type="Gramene" id="AET1Gv20824500.11">
    <property type="protein sequence ID" value="AET1Gv20824500.11"/>
    <property type="gene ID" value="AET1Gv20824500"/>
</dbReference>
<organism evidence="2 3">
    <name type="scientific">Aegilops tauschii subsp. strangulata</name>
    <name type="common">Goatgrass</name>
    <dbReference type="NCBI Taxonomy" id="200361"/>
    <lineage>
        <taxon>Eukaryota</taxon>
        <taxon>Viridiplantae</taxon>
        <taxon>Streptophyta</taxon>
        <taxon>Embryophyta</taxon>
        <taxon>Tracheophyta</taxon>
        <taxon>Spermatophyta</taxon>
        <taxon>Magnoliopsida</taxon>
        <taxon>Liliopsida</taxon>
        <taxon>Poales</taxon>
        <taxon>Poaceae</taxon>
        <taxon>BOP clade</taxon>
        <taxon>Pooideae</taxon>
        <taxon>Triticodae</taxon>
        <taxon>Triticeae</taxon>
        <taxon>Triticinae</taxon>
        <taxon>Aegilops</taxon>
    </lineage>
</organism>
<reference evidence="2" key="5">
    <citation type="journal article" date="2021" name="G3 (Bethesda)">
        <title>Aegilops tauschii genome assembly Aet v5.0 features greater sequence contiguity and improved annotation.</title>
        <authorList>
            <person name="Wang L."/>
            <person name="Zhu T."/>
            <person name="Rodriguez J.C."/>
            <person name="Deal K.R."/>
            <person name="Dubcovsky J."/>
            <person name="McGuire P.E."/>
            <person name="Lux T."/>
            <person name="Spannagl M."/>
            <person name="Mayer K.F.X."/>
            <person name="Baldrich P."/>
            <person name="Meyers B.C."/>
            <person name="Huo N."/>
            <person name="Gu Y.Q."/>
            <person name="Zhou H."/>
            <person name="Devos K.M."/>
            <person name="Bennetzen J.L."/>
            <person name="Unver T."/>
            <person name="Budak H."/>
            <person name="Gulick P.J."/>
            <person name="Galiba G."/>
            <person name="Kalapos B."/>
            <person name="Nelson D.R."/>
            <person name="Li P."/>
            <person name="You F.M."/>
            <person name="Luo M.C."/>
            <person name="Dvorak J."/>
        </authorList>
    </citation>
    <scope>NUCLEOTIDE SEQUENCE [LARGE SCALE GENOMIC DNA]</scope>
    <source>
        <strain evidence="2">cv. AL8/78</strain>
    </source>
</reference>
<name>A0A452ZLL2_AEGTS</name>
<dbReference type="Proteomes" id="UP000015105">
    <property type="component" value="Chromosome 1D"/>
</dbReference>
<keyword evidence="3" id="KW-1185">Reference proteome</keyword>
<proteinExistence type="predicted"/>
<reference evidence="3" key="1">
    <citation type="journal article" date="2014" name="Science">
        <title>Ancient hybridizations among the ancestral genomes of bread wheat.</title>
        <authorList>
            <consortium name="International Wheat Genome Sequencing Consortium,"/>
            <person name="Marcussen T."/>
            <person name="Sandve S.R."/>
            <person name="Heier L."/>
            <person name="Spannagl M."/>
            <person name="Pfeifer M."/>
            <person name="Jakobsen K.S."/>
            <person name="Wulff B.B."/>
            <person name="Steuernagel B."/>
            <person name="Mayer K.F."/>
            <person name="Olsen O.A."/>
        </authorList>
    </citation>
    <scope>NUCLEOTIDE SEQUENCE [LARGE SCALE GENOMIC DNA]</scope>
    <source>
        <strain evidence="3">cv. AL8/78</strain>
    </source>
</reference>
<dbReference type="AlphaFoldDB" id="A0A452ZLL2"/>
<reference evidence="3" key="2">
    <citation type="journal article" date="2017" name="Nat. Plants">
        <title>The Aegilops tauschii genome reveals multiple impacts of transposons.</title>
        <authorList>
            <person name="Zhao G."/>
            <person name="Zou C."/>
            <person name="Li K."/>
            <person name="Wang K."/>
            <person name="Li T."/>
            <person name="Gao L."/>
            <person name="Zhang X."/>
            <person name="Wang H."/>
            <person name="Yang Z."/>
            <person name="Liu X."/>
            <person name="Jiang W."/>
            <person name="Mao L."/>
            <person name="Kong X."/>
            <person name="Jiao Y."/>
            <person name="Jia J."/>
        </authorList>
    </citation>
    <scope>NUCLEOTIDE SEQUENCE [LARGE SCALE GENOMIC DNA]</scope>
    <source>
        <strain evidence="3">cv. AL8/78</strain>
    </source>
</reference>
<dbReference type="EnsemblPlants" id="AET1Gv20824500.11">
    <property type="protein sequence ID" value="AET1Gv20824500.11"/>
    <property type="gene ID" value="AET1Gv20824500"/>
</dbReference>
<evidence type="ECO:0000313" key="2">
    <source>
        <dbReference type="EnsemblPlants" id="AET1Gv20824500.11"/>
    </source>
</evidence>
<feature type="compositionally biased region" description="Low complexity" evidence="1">
    <location>
        <begin position="50"/>
        <end position="65"/>
    </location>
</feature>
<feature type="compositionally biased region" description="Basic residues" evidence="1">
    <location>
        <begin position="30"/>
        <end position="49"/>
    </location>
</feature>
<accession>A0A452ZLL2</accession>
<reference evidence="2" key="3">
    <citation type="journal article" date="2017" name="Nature">
        <title>Genome sequence of the progenitor of the wheat D genome Aegilops tauschii.</title>
        <authorList>
            <person name="Luo M.C."/>
            <person name="Gu Y.Q."/>
            <person name="Puiu D."/>
            <person name="Wang H."/>
            <person name="Twardziok S.O."/>
            <person name="Deal K.R."/>
            <person name="Huo N."/>
            <person name="Zhu T."/>
            <person name="Wang L."/>
            <person name="Wang Y."/>
            <person name="McGuire P.E."/>
            <person name="Liu S."/>
            <person name="Long H."/>
            <person name="Ramasamy R.K."/>
            <person name="Rodriguez J.C."/>
            <person name="Van S.L."/>
            <person name="Yuan L."/>
            <person name="Wang Z."/>
            <person name="Xia Z."/>
            <person name="Xiao L."/>
            <person name="Anderson O.D."/>
            <person name="Ouyang S."/>
            <person name="Liang Y."/>
            <person name="Zimin A.V."/>
            <person name="Pertea G."/>
            <person name="Qi P."/>
            <person name="Bennetzen J.L."/>
            <person name="Dai X."/>
            <person name="Dawson M.W."/>
            <person name="Muller H.G."/>
            <person name="Kugler K."/>
            <person name="Rivarola-Duarte L."/>
            <person name="Spannagl M."/>
            <person name="Mayer K.F.X."/>
            <person name="Lu F.H."/>
            <person name="Bevan M.W."/>
            <person name="Leroy P."/>
            <person name="Li P."/>
            <person name="You F.M."/>
            <person name="Sun Q."/>
            <person name="Liu Z."/>
            <person name="Lyons E."/>
            <person name="Wicker T."/>
            <person name="Salzberg S.L."/>
            <person name="Devos K.M."/>
            <person name="Dvorak J."/>
        </authorList>
    </citation>
    <scope>NUCLEOTIDE SEQUENCE [LARGE SCALE GENOMIC DNA]</scope>
    <source>
        <strain evidence="2">cv. AL8/78</strain>
    </source>
</reference>
<reference evidence="2" key="4">
    <citation type="submission" date="2019-03" db="UniProtKB">
        <authorList>
            <consortium name="EnsemblPlants"/>
        </authorList>
    </citation>
    <scope>IDENTIFICATION</scope>
</reference>
<feature type="region of interest" description="Disordered" evidence="1">
    <location>
        <begin position="1"/>
        <end position="78"/>
    </location>
</feature>
<evidence type="ECO:0000313" key="3">
    <source>
        <dbReference type="Proteomes" id="UP000015105"/>
    </source>
</evidence>
<sequence>RVNGIPPDLTGASSRLCSLGPCTRASPSSSRRRCTSATRWSRRCRRSKSRPPAQGTSSSSPPSASRTMKRHSPLTARP</sequence>
<evidence type="ECO:0000256" key="1">
    <source>
        <dbReference type="SAM" id="MobiDB-lite"/>
    </source>
</evidence>